<feature type="compositionally biased region" description="Basic and acidic residues" evidence="11">
    <location>
        <begin position="34"/>
        <end position="43"/>
    </location>
</feature>
<dbReference type="SUPFAM" id="SSF52151">
    <property type="entry name" value="FabD/lysophospholipase-like"/>
    <property type="match status" value="1"/>
</dbReference>
<comment type="similarity">
    <text evidence="1 10">Belongs to the lysophospholipase family.</text>
</comment>
<keyword evidence="15" id="KW-1185">Reference proteome</keyword>
<feature type="signal peptide" evidence="10">
    <location>
        <begin position="1"/>
        <end position="20"/>
    </location>
</feature>
<evidence type="ECO:0000256" key="12">
    <source>
        <dbReference type="SAM" id="Phobius"/>
    </source>
</evidence>
<feature type="transmembrane region" description="Helical" evidence="12">
    <location>
        <begin position="619"/>
        <end position="641"/>
    </location>
</feature>
<accession>A0A2C5XHV2</accession>
<dbReference type="SMART" id="SM00022">
    <property type="entry name" value="PLAc"/>
    <property type="match status" value="1"/>
</dbReference>
<comment type="catalytic activity">
    <reaction evidence="8 10">
        <text>a 1-acyl-sn-glycero-3-phosphocholine + H2O = sn-glycerol 3-phosphocholine + a fatty acid + H(+)</text>
        <dbReference type="Rhea" id="RHEA:15177"/>
        <dbReference type="ChEBI" id="CHEBI:15377"/>
        <dbReference type="ChEBI" id="CHEBI:15378"/>
        <dbReference type="ChEBI" id="CHEBI:16870"/>
        <dbReference type="ChEBI" id="CHEBI:28868"/>
        <dbReference type="ChEBI" id="CHEBI:58168"/>
        <dbReference type="EC" id="3.1.1.5"/>
    </reaction>
</comment>
<keyword evidence="3 10" id="KW-0732">Signal</keyword>
<dbReference type="Gene3D" id="3.40.1090.10">
    <property type="entry name" value="Cytosolic phospholipase A2 catalytic domain"/>
    <property type="match status" value="1"/>
</dbReference>
<organism evidence="14 15">
    <name type="scientific">Ophiocordyceps australis</name>
    <dbReference type="NCBI Taxonomy" id="1399860"/>
    <lineage>
        <taxon>Eukaryota</taxon>
        <taxon>Fungi</taxon>
        <taxon>Dikarya</taxon>
        <taxon>Ascomycota</taxon>
        <taxon>Pezizomycotina</taxon>
        <taxon>Sordariomycetes</taxon>
        <taxon>Hypocreomycetidae</taxon>
        <taxon>Hypocreales</taxon>
        <taxon>Ophiocordycipitaceae</taxon>
        <taxon>Ophiocordyceps</taxon>
    </lineage>
</organism>
<dbReference type="STRING" id="1399860.A0A2C5XHV2"/>
<evidence type="ECO:0000313" key="15">
    <source>
        <dbReference type="Proteomes" id="UP000226192"/>
    </source>
</evidence>
<keyword evidence="6 9" id="KW-0443">Lipid metabolism</keyword>
<evidence type="ECO:0000256" key="7">
    <source>
        <dbReference type="ARBA" id="ARBA00023180"/>
    </source>
</evidence>
<evidence type="ECO:0000256" key="8">
    <source>
        <dbReference type="ARBA" id="ARBA00049531"/>
    </source>
</evidence>
<evidence type="ECO:0000256" key="4">
    <source>
        <dbReference type="ARBA" id="ARBA00022801"/>
    </source>
</evidence>
<protein>
    <recommendedName>
        <fullName evidence="2 10">Lysophospholipase</fullName>
        <ecNumber evidence="2 10">3.1.1.5</ecNumber>
    </recommendedName>
</protein>
<dbReference type="GO" id="GO:0004623">
    <property type="term" value="F:phospholipase A2 activity"/>
    <property type="evidence" value="ECO:0007669"/>
    <property type="project" value="TreeGrafter"/>
</dbReference>
<dbReference type="GO" id="GO:0004622">
    <property type="term" value="F:phosphatidylcholine lysophospholipase activity"/>
    <property type="evidence" value="ECO:0007669"/>
    <property type="project" value="UniProtKB-EC"/>
</dbReference>
<evidence type="ECO:0000256" key="10">
    <source>
        <dbReference type="RuleBase" id="RU362103"/>
    </source>
</evidence>
<dbReference type="PANTHER" id="PTHR10728">
    <property type="entry name" value="CYTOSOLIC PHOSPHOLIPASE A2"/>
    <property type="match status" value="1"/>
</dbReference>
<name>A0A2C5XHV2_9HYPO</name>
<comment type="caution">
    <text evidence="14">The sequence shown here is derived from an EMBL/GenBank/DDBJ whole genome shotgun (WGS) entry which is preliminary data.</text>
</comment>
<proteinExistence type="inferred from homology"/>
<keyword evidence="12" id="KW-0812">Transmembrane</keyword>
<gene>
    <name evidence="14" type="ORF">CDD81_6239</name>
</gene>
<evidence type="ECO:0000256" key="1">
    <source>
        <dbReference type="ARBA" id="ARBA00008780"/>
    </source>
</evidence>
<dbReference type="InterPro" id="IPR016035">
    <property type="entry name" value="Acyl_Trfase/lysoPLipase"/>
</dbReference>
<feature type="chain" id="PRO_5011834080" description="Lysophospholipase" evidence="10">
    <location>
        <begin position="21"/>
        <end position="642"/>
    </location>
</feature>
<evidence type="ECO:0000256" key="5">
    <source>
        <dbReference type="ARBA" id="ARBA00022963"/>
    </source>
</evidence>
<dbReference type="PROSITE" id="PS51210">
    <property type="entry name" value="PLA2C"/>
    <property type="match status" value="1"/>
</dbReference>
<evidence type="ECO:0000256" key="2">
    <source>
        <dbReference type="ARBA" id="ARBA00013274"/>
    </source>
</evidence>
<dbReference type="AlphaFoldDB" id="A0A2C5XHV2"/>
<dbReference type="Pfam" id="PF01735">
    <property type="entry name" value="PLA2_B"/>
    <property type="match status" value="1"/>
</dbReference>
<keyword evidence="5 9" id="KW-0442">Lipid degradation</keyword>
<dbReference type="FunFam" id="3.40.1090.10:FF:000010">
    <property type="entry name" value="Lysophospholipase"/>
    <property type="match status" value="1"/>
</dbReference>
<dbReference type="GO" id="GO:0005829">
    <property type="term" value="C:cytosol"/>
    <property type="evidence" value="ECO:0007669"/>
    <property type="project" value="TreeGrafter"/>
</dbReference>
<dbReference type="OrthoDB" id="4084751at2759"/>
<evidence type="ECO:0000256" key="6">
    <source>
        <dbReference type="ARBA" id="ARBA00023098"/>
    </source>
</evidence>
<feature type="compositionally biased region" description="Polar residues" evidence="11">
    <location>
        <begin position="56"/>
        <end position="72"/>
    </location>
</feature>
<evidence type="ECO:0000256" key="3">
    <source>
        <dbReference type="ARBA" id="ARBA00022729"/>
    </source>
</evidence>
<keyword evidence="7" id="KW-0325">Glycoprotein</keyword>
<dbReference type="GO" id="GO:0005783">
    <property type="term" value="C:endoplasmic reticulum"/>
    <property type="evidence" value="ECO:0007669"/>
    <property type="project" value="TreeGrafter"/>
</dbReference>
<evidence type="ECO:0000256" key="11">
    <source>
        <dbReference type="SAM" id="MobiDB-lite"/>
    </source>
</evidence>
<dbReference type="InterPro" id="IPR002642">
    <property type="entry name" value="LysoPLipase_cat_dom"/>
</dbReference>
<dbReference type="EC" id="3.1.1.5" evidence="2 10"/>
<evidence type="ECO:0000313" key="14">
    <source>
        <dbReference type="EMBL" id="PHH63188.1"/>
    </source>
</evidence>
<keyword evidence="4 9" id="KW-0378">Hydrolase</keyword>
<dbReference type="PANTHER" id="PTHR10728:SF33">
    <property type="entry name" value="LYSOPHOSPHOLIPASE 1-RELATED"/>
    <property type="match status" value="1"/>
</dbReference>
<dbReference type="Proteomes" id="UP000226192">
    <property type="component" value="Unassembled WGS sequence"/>
</dbReference>
<evidence type="ECO:0000259" key="13">
    <source>
        <dbReference type="PROSITE" id="PS51210"/>
    </source>
</evidence>
<keyword evidence="12" id="KW-1133">Transmembrane helix</keyword>
<feature type="domain" description="PLA2c" evidence="13">
    <location>
        <begin position="52"/>
        <end position="597"/>
    </location>
</feature>
<keyword evidence="12" id="KW-0472">Membrane</keyword>
<dbReference type="EMBL" id="NJET01000055">
    <property type="protein sequence ID" value="PHH63188.1"/>
    <property type="molecule type" value="Genomic_DNA"/>
</dbReference>
<evidence type="ECO:0000256" key="9">
    <source>
        <dbReference type="PROSITE-ProRule" id="PRU00555"/>
    </source>
</evidence>
<feature type="region of interest" description="Disordered" evidence="11">
    <location>
        <begin position="29"/>
        <end position="78"/>
    </location>
</feature>
<dbReference type="GO" id="GO:0046475">
    <property type="term" value="P:glycerophospholipid catabolic process"/>
    <property type="evidence" value="ECO:0007669"/>
    <property type="project" value="TreeGrafter"/>
</dbReference>
<sequence length="642" mass="69657">MVIASSFCFLVAAAAAGAHAEPLPLQSSVQAPRLEQRATDRSPKGYAPASVDCPNQRPSVRSGSAISPQESQWLPRRRNETVPHIRSLLKRIAIPDFDSDAYLQNVENNPRALPNIGLAVSGGGYRAMLTGAGALAAWDDRSDGSQDQGNLGGLLQSATYLSGLSGGGWLVGSIYTNNFTSVQDAVNSPNIWQFEDSILKGPEQYSLLQYYRDILDDVEDKEKAGFNTSITDYWGRMLSYQLINATDGGPGFTFSSIADDPDFSSARTPLPFLVADSRAPGETLIESNSTLYVFSPWELGSADPSLQGYVPLRYVGSRFNNGRLADNESCINGFDNAGYVMGTSSSLFNQIVLYLRDGNSKYVPKDVPKFIIDALTSLLTALGDSDNDIADWTPNPFKGFNTANNPAANNNRLTLVDGGEDNQNVPYYPHLRLDRAVDVVFSIDSSADTSLSWPNGASAQATYRRSLEPIANGSSFPPVPGVDSFLNLGLNSRPTFFGCNASNMSSPTPLIVYLANYPYLYHSNISTFQLSMPNAERDAMVQNGWAVATQLNSSRDADWPVCVGCAMLARSFDRTRTQPPQKCRDCFQRYCWDGRIDESQPQNYTPSYIGTPIKVDSSGAGGVVAVPGVVPALLVMLLVYIL</sequence>
<reference evidence="14 15" key="1">
    <citation type="submission" date="2017-06" db="EMBL/GenBank/DDBJ databases">
        <title>Ant-infecting Ophiocordyceps genomes reveal a high diversity of potential behavioral manipulation genes and a possible major role for enterotoxins.</title>
        <authorList>
            <person name="De Bekker C."/>
            <person name="Evans H.C."/>
            <person name="Brachmann A."/>
            <person name="Hughes D.P."/>
        </authorList>
    </citation>
    <scope>NUCLEOTIDE SEQUENCE [LARGE SCALE GENOMIC DNA]</scope>
    <source>
        <strain evidence="14 15">Map64</strain>
    </source>
</reference>